<dbReference type="EMBL" id="GIFC01008942">
    <property type="protein sequence ID" value="MXU91025.1"/>
    <property type="molecule type" value="Transcribed_RNA"/>
</dbReference>
<sequence>MGSVDSCAGSRPRRTFAVVAAATSARATARWHGPDLDPGYDPRWRRPHDAVRTSTAGTIGLQQTVAAHLFQASSITSPDPETPQQSVSGINPFCRELCVCSVTFIRRQGPRESDENPTS</sequence>
<dbReference type="AlphaFoldDB" id="A0A6B0UMZ7"/>
<accession>A0A6B0UMZ7</accession>
<evidence type="ECO:0000313" key="1">
    <source>
        <dbReference type="EMBL" id="MXU91025.1"/>
    </source>
</evidence>
<organism evidence="1">
    <name type="scientific">Ixodes ricinus</name>
    <name type="common">Common tick</name>
    <name type="synonym">Acarus ricinus</name>
    <dbReference type="NCBI Taxonomy" id="34613"/>
    <lineage>
        <taxon>Eukaryota</taxon>
        <taxon>Metazoa</taxon>
        <taxon>Ecdysozoa</taxon>
        <taxon>Arthropoda</taxon>
        <taxon>Chelicerata</taxon>
        <taxon>Arachnida</taxon>
        <taxon>Acari</taxon>
        <taxon>Parasitiformes</taxon>
        <taxon>Ixodida</taxon>
        <taxon>Ixodoidea</taxon>
        <taxon>Ixodidae</taxon>
        <taxon>Ixodinae</taxon>
        <taxon>Ixodes</taxon>
    </lineage>
</organism>
<proteinExistence type="predicted"/>
<reference evidence="1" key="1">
    <citation type="submission" date="2019-12" db="EMBL/GenBank/DDBJ databases">
        <title>An insight into the sialome of adult female Ixodes ricinus ticks feeding for 6 days.</title>
        <authorList>
            <person name="Perner J."/>
            <person name="Ribeiro J.M.C."/>
        </authorList>
    </citation>
    <scope>NUCLEOTIDE SEQUENCE</scope>
    <source>
        <strain evidence="1">Semi-engorged</strain>
        <tissue evidence="1">Salivary glands</tissue>
    </source>
</reference>
<protein>
    <submittedName>
        <fullName evidence="1">Uncharacterized protein</fullName>
    </submittedName>
</protein>
<name>A0A6B0UMZ7_IXORI</name>